<protein>
    <recommendedName>
        <fullName evidence="1">Lsr2 dimerization domain-containing protein</fullName>
    </recommendedName>
</protein>
<dbReference type="InterPro" id="IPR024412">
    <property type="entry name" value="Lsr2_dim_dom"/>
</dbReference>
<dbReference type="Gene3D" id="3.30.60.230">
    <property type="entry name" value="Lsr2, dimerization domain"/>
    <property type="match status" value="1"/>
</dbReference>
<evidence type="ECO:0000313" key="3">
    <source>
        <dbReference type="Proteomes" id="UP000715441"/>
    </source>
</evidence>
<reference evidence="2 3" key="1">
    <citation type="submission" date="2020-04" db="EMBL/GenBank/DDBJ databases">
        <title>Novel species.</title>
        <authorList>
            <person name="Teo W.F.A."/>
            <person name="Lipun K."/>
            <person name="Srisuk N."/>
            <person name="Duangmal K."/>
        </authorList>
    </citation>
    <scope>NUCLEOTIDE SEQUENCE [LARGE SCALE GENOMIC DNA]</scope>
    <source>
        <strain evidence="2 3">K13G38</strain>
    </source>
</reference>
<name>A0ABX1JCQ2_9PSEU</name>
<evidence type="ECO:0000259" key="1">
    <source>
        <dbReference type="Pfam" id="PF11774"/>
    </source>
</evidence>
<sequence length="55" mass="6291">MTTPNLAHRTADLDVAVENVKFHLDGVSYVISLSHQEAGELRRKLARYIKSARRR</sequence>
<keyword evidence="3" id="KW-1185">Reference proteome</keyword>
<evidence type="ECO:0000313" key="2">
    <source>
        <dbReference type="EMBL" id="NKQ57443.1"/>
    </source>
</evidence>
<feature type="domain" description="Lsr2 dimerization" evidence="1">
    <location>
        <begin position="15"/>
        <end position="54"/>
    </location>
</feature>
<organism evidence="2 3">
    <name type="scientific">Amycolatopsis acididurans</name>
    <dbReference type="NCBI Taxonomy" id="2724524"/>
    <lineage>
        <taxon>Bacteria</taxon>
        <taxon>Bacillati</taxon>
        <taxon>Actinomycetota</taxon>
        <taxon>Actinomycetes</taxon>
        <taxon>Pseudonocardiales</taxon>
        <taxon>Pseudonocardiaceae</taxon>
        <taxon>Amycolatopsis</taxon>
    </lineage>
</organism>
<accession>A0ABX1JCQ2</accession>
<dbReference type="Proteomes" id="UP000715441">
    <property type="component" value="Unassembled WGS sequence"/>
</dbReference>
<proteinExistence type="predicted"/>
<dbReference type="InterPro" id="IPR042261">
    <property type="entry name" value="Lsr2-like_dimerization"/>
</dbReference>
<gene>
    <name evidence="2" type="ORF">HFP15_31720</name>
</gene>
<dbReference type="EMBL" id="JAAXLS010000036">
    <property type="protein sequence ID" value="NKQ57443.1"/>
    <property type="molecule type" value="Genomic_DNA"/>
</dbReference>
<dbReference type="RefSeq" id="WP_168520467.1">
    <property type="nucleotide sequence ID" value="NZ_JAAXLS010000036.1"/>
</dbReference>
<dbReference type="Pfam" id="PF11774">
    <property type="entry name" value="Lsr2"/>
    <property type="match status" value="1"/>
</dbReference>
<comment type="caution">
    <text evidence="2">The sequence shown here is derived from an EMBL/GenBank/DDBJ whole genome shotgun (WGS) entry which is preliminary data.</text>
</comment>